<dbReference type="Pfam" id="PF00690">
    <property type="entry name" value="Cation_ATPase_N"/>
    <property type="match status" value="1"/>
</dbReference>
<evidence type="ECO:0000256" key="17">
    <source>
        <dbReference type="ARBA" id="ARBA00047295"/>
    </source>
</evidence>
<dbReference type="PANTHER" id="PTHR42861">
    <property type="entry name" value="CALCIUM-TRANSPORTING ATPASE"/>
    <property type="match status" value="1"/>
</dbReference>
<dbReference type="Gene3D" id="3.40.50.1000">
    <property type="entry name" value="HAD superfamily/HAD-like"/>
    <property type="match status" value="1"/>
</dbReference>
<keyword evidence="12" id="KW-0460">Magnesium</keyword>
<dbReference type="Pfam" id="PF13246">
    <property type="entry name" value="Cation_ATPase"/>
    <property type="match status" value="1"/>
</dbReference>
<comment type="catalytic activity">
    <reaction evidence="17">
        <text>Mg(2+)(out) + ATP + H2O = Mg(2+)(in) + ADP + phosphate + H(+)</text>
        <dbReference type="Rhea" id="RHEA:10260"/>
        <dbReference type="ChEBI" id="CHEBI:15377"/>
        <dbReference type="ChEBI" id="CHEBI:15378"/>
        <dbReference type="ChEBI" id="CHEBI:18420"/>
        <dbReference type="ChEBI" id="CHEBI:30616"/>
        <dbReference type="ChEBI" id="CHEBI:43474"/>
        <dbReference type="ChEBI" id="CHEBI:456216"/>
        <dbReference type="EC" id="7.2.2.14"/>
    </reaction>
</comment>
<reference evidence="21" key="1">
    <citation type="journal article" date="2015" name="PeerJ">
        <title>First genomic representation of candidate bacterial phylum KSB3 points to enhanced environmental sensing as a trigger of wastewater bulking.</title>
        <authorList>
            <person name="Sekiguchi Y."/>
            <person name="Ohashi A."/>
            <person name="Parks D.H."/>
            <person name="Yamauchi T."/>
            <person name="Tyson G.W."/>
            <person name="Hugenholtz P."/>
        </authorList>
    </citation>
    <scope>NUCLEOTIDE SEQUENCE [LARGE SCALE GENOMIC DNA]</scope>
</reference>
<dbReference type="SFLD" id="SFLDF00027">
    <property type="entry name" value="p-type_atpase"/>
    <property type="match status" value="1"/>
</dbReference>
<dbReference type="GO" id="GO:0016887">
    <property type="term" value="F:ATP hydrolysis activity"/>
    <property type="evidence" value="ECO:0007669"/>
    <property type="project" value="InterPro"/>
</dbReference>
<comment type="function">
    <text evidence="1">Mediates magnesium influx to the cytosol.</text>
</comment>
<dbReference type="InterPro" id="IPR059000">
    <property type="entry name" value="ATPase_P-type_domA"/>
</dbReference>
<dbReference type="STRING" id="1499966.U14_01218"/>
<evidence type="ECO:0000313" key="21">
    <source>
        <dbReference type="EMBL" id="GAK49993.1"/>
    </source>
</evidence>
<evidence type="ECO:0000256" key="8">
    <source>
        <dbReference type="ARBA" id="ARBA00022553"/>
    </source>
</evidence>
<organism evidence="21">
    <name type="scientific">Candidatus Moduliflexus flocculans</name>
    <dbReference type="NCBI Taxonomy" id="1499966"/>
    <lineage>
        <taxon>Bacteria</taxon>
        <taxon>Candidatus Moduliflexota</taxon>
        <taxon>Candidatus Moduliflexia</taxon>
        <taxon>Candidatus Moduliflexales</taxon>
        <taxon>Candidatus Moduliflexaceae</taxon>
    </lineage>
</organism>
<feature type="transmembrane region" description="Helical" evidence="19">
    <location>
        <begin position="743"/>
        <end position="766"/>
    </location>
</feature>
<keyword evidence="14 19" id="KW-1133">Transmembrane helix</keyword>
<dbReference type="SFLD" id="SFLDS00003">
    <property type="entry name" value="Haloacid_Dehalogenase"/>
    <property type="match status" value="1"/>
</dbReference>
<evidence type="ECO:0000256" key="16">
    <source>
        <dbReference type="ARBA" id="ARBA00029806"/>
    </source>
</evidence>
<keyword evidence="9 19" id="KW-0812">Transmembrane</keyword>
<dbReference type="Pfam" id="PF00122">
    <property type="entry name" value="E1-E2_ATPase"/>
    <property type="match status" value="1"/>
</dbReference>
<keyword evidence="13" id="KW-1278">Translocase</keyword>
<feature type="transmembrane region" description="Helical" evidence="19">
    <location>
        <begin position="85"/>
        <end position="103"/>
    </location>
</feature>
<evidence type="ECO:0000256" key="9">
    <source>
        <dbReference type="ARBA" id="ARBA00022692"/>
    </source>
</evidence>
<feature type="transmembrane region" description="Helical" evidence="19">
    <location>
        <begin position="300"/>
        <end position="323"/>
    </location>
</feature>
<dbReference type="AlphaFoldDB" id="A0A0S6VW86"/>
<dbReference type="InterPro" id="IPR023299">
    <property type="entry name" value="ATPase_P-typ_cyto_dom_N"/>
</dbReference>
<evidence type="ECO:0000259" key="20">
    <source>
        <dbReference type="SMART" id="SM00831"/>
    </source>
</evidence>
<dbReference type="InterPro" id="IPR023214">
    <property type="entry name" value="HAD_sf"/>
</dbReference>
<feature type="compositionally biased region" description="Polar residues" evidence="18">
    <location>
        <begin position="9"/>
        <end position="21"/>
    </location>
</feature>
<dbReference type="GO" id="GO:0015444">
    <property type="term" value="F:P-type magnesium transporter activity"/>
    <property type="evidence" value="ECO:0007669"/>
    <property type="project" value="UniProtKB-EC"/>
</dbReference>
<keyword evidence="11" id="KW-0067">ATP-binding</keyword>
<dbReference type="NCBIfam" id="TIGR01524">
    <property type="entry name" value="ATPase-IIIB_Mg"/>
    <property type="match status" value="1"/>
</dbReference>
<dbReference type="PROSITE" id="PS00154">
    <property type="entry name" value="ATPASE_E1_E2"/>
    <property type="match status" value="1"/>
</dbReference>
<keyword evidence="6" id="KW-1003">Cell membrane</keyword>
<feature type="transmembrane region" description="Helical" evidence="19">
    <location>
        <begin position="854"/>
        <end position="877"/>
    </location>
</feature>
<gene>
    <name evidence="21" type="ORF">U14_01218</name>
</gene>
<dbReference type="SFLD" id="SFLDG00002">
    <property type="entry name" value="C1.7:_P-type_atpase_like"/>
    <property type="match status" value="1"/>
</dbReference>
<dbReference type="NCBIfam" id="TIGR01494">
    <property type="entry name" value="ATPase_P-type"/>
    <property type="match status" value="2"/>
</dbReference>
<keyword evidence="15 19" id="KW-0472">Membrane</keyword>
<dbReference type="Gene3D" id="2.70.150.10">
    <property type="entry name" value="Calcium-transporting ATPase, cytoplasmic transduction domain A"/>
    <property type="match status" value="1"/>
</dbReference>
<evidence type="ECO:0000256" key="14">
    <source>
        <dbReference type="ARBA" id="ARBA00022989"/>
    </source>
</evidence>
<sequence>MKKVEYHHTSNGSDISSSAQHLSNENERRLIELCAAPLPKAFDALGASLQGLNSEHVTQRLEHYGPNELSHSKRIGFWTDMFQRFRSPLVVQLVLIAGISAIIGEIKSTVIVGAMILLSVGMSYVLDRRASQAVDNLGKRVQSRTMVMRNGVETEIKISEVVPGDIVLLQAGSIVPADLRLISAKDFFVSESALSGESMPIEKTAAISASPSLSPLDLPNACFLGTSVTSGTARGLVINTGVQTLFGAISERLAEKREETDFDRGVYSFTWLMIKFMVVMVCAVFLIVGMTKGNWLDALIFGLSIAVGLTPEMLPMIVTVNLAKGALTMARKKVIVKRLPAIQNFGAIDTLCTDKTGTLTQDRVVLEQHVDILGNVSEEVLNYAYLNSYFQTGLRNLIDRTVIEHADLNLDQCRLVDELPFDFQRRRMSVVVEYEGDHVLICKGAVEEIYAVCTRYQIDEEVYPLVNMLRDDLFEEVERLNRDGFRVLGIAYREFPREKTTFSVHDESQLILLGYIAFFDPPKDMVDKALALLADAGVNVKVLTGDNSLVTEKVCRDVGLTVERLVTGAELARLAPEQFSKAVEESNVFVKLSPSQKEEIVKELRRNGHVVGFMGDGINDAPAMKAADVGISVDSAVDVAKESAGIVLLEKNLLVLEEGIMEGRRVFANIIKYIRMGASSNFGNMFSVVGASYLLPFLPMQPVQILTNNLLYDFSQTGIPTDTVDKEIVAKPLKWNITNIKRFMIFIGPISSIFDYATFALMWFFFHCRAFSDQATTLMQQEHLAKLFQTGWFVESLLTQTLIVHIIRTRRIPFFGSRASAYMSLTTLFIMAIGAWLPYSPLADYLGMTPLPAIYWAWIALFLLLYAVLTHVVKVWFFKRYGNN</sequence>
<feature type="domain" description="Cation-transporting P-type ATPase N-terminal" evidence="20">
    <location>
        <begin position="32"/>
        <end position="105"/>
    </location>
</feature>
<dbReference type="Gene3D" id="1.20.1110.10">
    <property type="entry name" value="Calcium-transporting ATPase, transmembrane domain"/>
    <property type="match status" value="1"/>
</dbReference>
<dbReference type="Pfam" id="PF00689">
    <property type="entry name" value="Cation_ATPase_C"/>
    <property type="match status" value="1"/>
</dbReference>
<dbReference type="InterPro" id="IPR044492">
    <property type="entry name" value="P_typ_ATPase_HD_dom"/>
</dbReference>
<dbReference type="EC" id="7.2.2.14" evidence="4"/>
<dbReference type="GO" id="GO:0005524">
    <property type="term" value="F:ATP binding"/>
    <property type="evidence" value="ECO:0007669"/>
    <property type="project" value="UniProtKB-KW"/>
</dbReference>
<dbReference type="SUPFAM" id="SSF81653">
    <property type="entry name" value="Calcium ATPase, transduction domain A"/>
    <property type="match status" value="1"/>
</dbReference>
<evidence type="ECO:0000256" key="7">
    <source>
        <dbReference type="ARBA" id="ARBA00022519"/>
    </source>
</evidence>
<feature type="transmembrane region" description="Helical" evidence="19">
    <location>
        <begin position="819"/>
        <end position="839"/>
    </location>
</feature>
<evidence type="ECO:0000256" key="5">
    <source>
        <dbReference type="ARBA" id="ARBA00013555"/>
    </source>
</evidence>
<comment type="similarity">
    <text evidence="3">Belongs to the cation transport ATPase (P-type) (TC 3.A.3) family. Type IIIB subfamily.</text>
</comment>
<evidence type="ECO:0000256" key="3">
    <source>
        <dbReference type="ARBA" id="ARBA00008746"/>
    </source>
</evidence>
<accession>A0A0S6VW86</accession>
<dbReference type="InterPro" id="IPR036412">
    <property type="entry name" value="HAD-like_sf"/>
</dbReference>
<dbReference type="SMART" id="SM00831">
    <property type="entry name" value="Cation_ATPase_N"/>
    <property type="match status" value="1"/>
</dbReference>
<dbReference type="InterPro" id="IPR006068">
    <property type="entry name" value="ATPase_P-typ_cation-transptr_C"/>
</dbReference>
<dbReference type="Proteomes" id="UP000030700">
    <property type="component" value="Unassembled WGS sequence"/>
</dbReference>
<evidence type="ECO:0000256" key="1">
    <source>
        <dbReference type="ARBA" id="ARBA00003954"/>
    </source>
</evidence>
<dbReference type="NCBIfam" id="NF011702">
    <property type="entry name" value="PRK15122.1"/>
    <property type="match status" value="1"/>
</dbReference>
<dbReference type="InterPro" id="IPR006415">
    <property type="entry name" value="P-type_ATPase_IIIB"/>
</dbReference>
<evidence type="ECO:0000256" key="18">
    <source>
        <dbReference type="SAM" id="MobiDB-lite"/>
    </source>
</evidence>
<dbReference type="InterPro" id="IPR008250">
    <property type="entry name" value="ATPase_P-typ_transduc_dom_A_sf"/>
</dbReference>
<feature type="region of interest" description="Disordered" evidence="18">
    <location>
        <begin position="1"/>
        <end position="21"/>
    </location>
</feature>
<dbReference type="EMBL" id="DF820455">
    <property type="protein sequence ID" value="GAK49993.1"/>
    <property type="molecule type" value="Genomic_DNA"/>
</dbReference>
<evidence type="ECO:0000313" key="22">
    <source>
        <dbReference type="Proteomes" id="UP000030700"/>
    </source>
</evidence>
<dbReference type="GO" id="GO:0005886">
    <property type="term" value="C:plasma membrane"/>
    <property type="evidence" value="ECO:0007669"/>
    <property type="project" value="UniProtKB-SubCell"/>
</dbReference>
<comment type="subcellular location">
    <subcellularLocation>
        <location evidence="2">Cell inner membrane</location>
        <topology evidence="2">Multi-pass membrane protein</topology>
    </subcellularLocation>
</comment>
<dbReference type="InterPro" id="IPR023298">
    <property type="entry name" value="ATPase_P-typ_TM_dom_sf"/>
</dbReference>
<dbReference type="PRINTS" id="PR01836">
    <property type="entry name" value="MGATPASE"/>
</dbReference>
<dbReference type="Gene3D" id="3.40.1110.10">
    <property type="entry name" value="Calcium-transporting ATPase, cytoplasmic domain N"/>
    <property type="match status" value="1"/>
</dbReference>
<evidence type="ECO:0000256" key="4">
    <source>
        <dbReference type="ARBA" id="ARBA00012786"/>
    </source>
</evidence>
<evidence type="ECO:0000256" key="11">
    <source>
        <dbReference type="ARBA" id="ARBA00022840"/>
    </source>
</evidence>
<feature type="transmembrane region" description="Helical" evidence="19">
    <location>
        <begin position="266"/>
        <end position="288"/>
    </location>
</feature>
<evidence type="ECO:0000256" key="2">
    <source>
        <dbReference type="ARBA" id="ARBA00004429"/>
    </source>
</evidence>
<keyword evidence="8" id="KW-0597">Phosphoprotein</keyword>
<proteinExistence type="inferred from homology"/>
<keyword evidence="10" id="KW-0547">Nucleotide-binding</keyword>
<evidence type="ECO:0000256" key="13">
    <source>
        <dbReference type="ARBA" id="ARBA00022967"/>
    </source>
</evidence>
<evidence type="ECO:0000256" key="12">
    <source>
        <dbReference type="ARBA" id="ARBA00022842"/>
    </source>
</evidence>
<feature type="transmembrane region" description="Helical" evidence="19">
    <location>
        <begin position="786"/>
        <end position="807"/>
    </location>
</feature>
<dbReference type="HOGENOM" id="CLU_002360_6_3_0"/>
<evidence type="ECO:0000256" key="19">
    <source>
        <dbReference type="SAM" id="Phobius"/>
    </source>
</evidence>
<protein>
    <recommendedName>
        <fullName evidence="5">Magnesium-transporting ATPase, P-type 1</fullName>
        <ecNumber evidence="4">7.2.2.14</ecNumber>
    </recommendedName>
    <alternativeName>
        <fullName evidence="16">Mg(2+) transport ATPase, P-type 1</fullName>
    </alternativeName>
</protein>
<dbReference type="SUPFAM" id="SSF56784">
    <property type="entry name" value="HAD-like"/>
    <property type="match status" value="1"/>
</dbReference>
<dbReference type="InterPro" id="IPR004014">
    <property type="entry name" value="ATPase_P-typ_cation-transptr_N"/>
</dbReference>
<keyword evidence="7" id="KW-0997">Cell inner membrane</keyword>
<keyword evidence="22" id="KW-1185">Reference proteome</keyword>
<dbReference type="CDD" id="cd02077">
    <property type="entry name" value="P-type_ATPase_Mg"/>
    <property type="match status" value="1"/>
</dbReference>
<dbReference type="InterPro" id="IPR018303">
    <property type="entry name" value="ATPase_P-typ_P_site"/>
</dbReference>
<name>A0A0S6VW86_9BACT</name>
<evidence type="ECO:0000256" key="10">
    <source>
        <dbReference type="ARBA" id="ARBA00022741"/>
    </source>
</evidence>
<dbReference type="InterPro" id="IPR001757">
    <property type="entry name" value="P_typ_ATPase"/>
</dbReference>
<evidence type="ECO:0000256" key="6">
    <source>
        <dbReference type="ARBA" id="ARBA00022475"/>
    </source>
</evidence>
<dbReference type="SUPFAM" id="SSF81665">
    <property type="entry name" value="Calcium ATPase, transmembrane domain M"/>
    <property type="match status" value="1"/>
</dbReference>
<evidence type="ECO:0000256" key="15">
    <source>
        <dbReference type="ARBA" id="ARBA00023136"/>
    </source>
</evidence>
<feature type="transmembrane region" description="Helical" evidence="19">
    <location>
        <begin position="109"/>
        <end position="126"/>
    </location>
</feature>